<keyword evidence="3" id="KW-0804">Transcription</keyword>
<feature type="DNA-binding region" description="H-T-H motif" evidence="4">
    <location>
        <begin position="36"/>
        <end position="55"/>
    </location>
</feature>
<gene>
    <name evidence="6" type="ORF">DFP86_10782</name>
</gene>
<dbReference type="GO" id="GO:0003700">
    <property type="term" value="F:DNA-binding transcription factor activity"/>
    <property type="evidence" value="ECO:0007669"/>
    <property type="project" value="TreeGrafter"/>
</dbReference>
<keyword evidence="7" id="KW-1185">Reference proteome</keyword>
<dbReference type="InterPro" id="IPR001647">
    <property type="entry name" value="HTH_TetR"/>
</dbReference>
<dbReference type="RefSeq" id="WP_133680688.1">
    <property type="nucleotide sequence ID" value="NZ_SNZP01000007.1"/>
</dbReference>
<protein>
    <submittedName>
        <fullName evidence="6">TetR family transcriptional regulator</fullName>
    </submittedName>
</protein>
<keyword evidence="2 4" id="KW-0238">DNA-binding</keyword>
<organism evidence="6 7">
    <name type="scientific">Paludibacterium purpuratum</name>
    <dbReference type="NCBI Taxonomy" id="1144873"/>
    <lineage>
        <taxon>Bacteria</taxon>
        <taxon>Pseudomonadati</taxon>
        <taxon>Pseudomonadota</taxon>
        <taxon>Betaproteobacteria</taxon>
        <taxon>Neisseriales</taxon>
        <taxon>Chromobacteriaceae</taxon>
        <taxon>Paludibacterium</taxon>
    </lineage>
</organism>
<keyword evidence="1" id="KW-0805">Transcription regulation</keyword>
<evidence type="ECO:0000256" key="3">
    <source>
        <dbReference type="ARBA" id="ARBA00023163"/>
    </source>
</evidence>
<dbReference type="AlphaFoldDB" id="A0A4R7B535"/>
<dbReference type="SUPFAM" id="SSF48498">
    <property type="entry name" value="Tetracyclin repressor-like, C-terminal domain"/>
    <property type="match status" value="1"/>
</dbReference>
<dbReference type="EMBL" id="SNZP01000007">
    <property type="protein sequence ID" value="TDR79718.1"/>
    <property type="molecule type" value="Genomic_DNA"/>
</dbReference>
<evidence type="ECO:0000256" key="1">
    <source>
        <dbReference type="ARBA" id="ARBA00023015"/>
    </source>
</evidence>
<comment type="caution">
    <text evidence="6">The sequence shown here is derived from an EMBL/GenBank/DDBJ whole genome shotgun (WGS) entry which is preliminary data.</text>
</comment>
<dbReference type="Gene3D" id="1.10.357.10">
    <property type="entry name" value="Tetracycline Repressor, domain 2"/>
    <property type="match status" value="1"/>
</dbReference>
<dbReference type="Pfam" id="PF00440">
    <property type="entry name" value="TetR_N"/>
    <property type="match status" value="1"/>
</dbReference>
<feature type="domain" description="HTH tetR-type" evidence="5">
    <location>
        <begin position="13"/>
        <end position="73"/>
    </location>
</feature>
<dbReference type="InterPro" id="IPR036271">
    <property type="entry name" value="Tet_transcr_reg_TetR-rel_C_sf"/>
</dbReference>
<evidence type="ECO:0000313" key="7">
    <source>
        <dbReference type="Proteomes" id="UP000295611"/>
    </source>
</evidence>
<evidence type="ECO:0000313" key="6">
    <source>
        <dbReference type="EMBL" id="TDR79718.1"/>
    </source>
</evidence>
<dbReference type="InterPro" id="IPR050109">
    <property type="entry name" value="HTH-type_TetR-like_transc_reg"/>
</dbReference>
<dbReference type="PROSITE" id="PS50977">
    <property type="entry name" value="HTH_TETR_2"/>
    <property type="match status" value="1"/>
</dbReference>
<proteinExistence type="predicted"/>
<evidence type="ECO:0000256" key="2">
    <source>
        <dbReference type="ARBA" id="ARBA00023125"/>
    </source>
</evidence>
<name>A0A4R7B535_9NEIS</name>
<evidence type="ECO:0000256" key="4">
    <source>
        <dbReference type="PROSITE-ProRule" id="PRU00335"/>
    </source>
</evidence>
<sequence length="198" mass="22608">MEAENSRRERKRQQTMERLVACAFELFSQYGYEAVTMEQIAQRADLAKGTLYKYFPVKEALVTHRMHADLAAALPSMQQQLADAPDCATRLRLFLRASASYSEERREYIGPYIQHRLCRPIASMGTENRSGLDRIYLQLLAAGQQSGEIRADIAASHLARHLAFLHMGALMYWFKTPESSLQQGYDEILDLFLQGART</sequence>
<reference evidence="6 7" key="1">
    <citation type="submission" date="2019-03" db="EMBL/GenBank/DDBJ databases">
        <title>Genomic Encyclopedia of Type Strains, Phase III (KMG-III): the genomes of soil and plant-associated and newly described type strains.</title>
        <authorList>
            <person name="Whitman W."/>
        </authorList>
    </citation>
    <scope>NUCLEOTIDE SEQUENCE [LARGE SCALE GENOMIC DNA]</scope>
    <source>
        <strain evidence="6 7">CECT 8976</strain>
    </source>
</reference>
<dbReference type="Proteomes" id="UP000295611">
    <property type="component" value="Unassembled WGS sequence"/>
</dbReference>
<dbReference type="InterPro" id="IPR009057">
    <property type="entry name" value="Homeodomain-like_sf"/>
</dbReference>
<dbReference type="PANTHER" id="PTHR30055:SF234">
    <property type="entry name" value="HTH-TYPE TRANSCRIPTIONAL REGULATOR BETI"/>
    <property type="match status" value="1"/>
</dbReference>
<evidence type="ECO:0000259" key="5">
    <source>
        <dbReference type="PROSITE" id="PS50977"/>
    </source>
</evidence>
<dbReference type="SUPFAM" id="SSF46689">
    <property type="entry name" value="Homeodomain-like"/>
    <property type="match status" value="1"/>
</dbReference>
<dbReference type="PANTHER" id="PTHR30055">
    <property type="entry name" value="HTH-TYPE TRANSCRIPTIONAL REGULATOR RUTR"/>
    <property type="match status" value="1"/>
</dbReference>
<dbReference type="PRINTS" id="PR00455">
    <property type="entry name" value="HTHTETR"/>
</dbReference>
<dbReference type="GO" id="GO:0000976">
    <property type="term" value="F:transcription cis-regulatory region binding"/>
    <property type="evidence" value="ECO:0007669"/>
    <property type="project" value="TreeGrafter"/>
</dbReference>
<accession>A0A4R7B535</accession>
<dbReference type="OrthoDB" id="116240at2"/>